<reference evidence="1 2" key="1">
    <citation type="submission" date="2019-05" db="EMBL/GenBank/DDBJ databases">
        <title>Another draft genome of Portunus trituberculatus and its Hox gene families provides insights of decapod evolution.</title>
        <authorList>
            <person name="Jeong J.-H."/>
            <person name="Song I."/>
            <person name="Kim S."/>
            <person name="Choi T."/>
            <person name="Kim D."/>
            <person name="Ryu S."/>
            <person name="Kim W."/>
        </authorList>
    </citation>
    <scope>NUCLEOTIDE SEQUENCE [LARGE SCALE GENOMIC DNA]</scope>
    <source>
        <tissue evidence="1">Muscle</tissue>
    </source>
</reference>
<dbReference type="Proteomes" id="UP000324222">
    <property type="component" value="Unassembled WGS sequence"/>
</dbReference>
<accession>A0A5B7DR19</accession>
<gene>
    <name evidence="1" type="ORF">E2C01_016914</name>
</gene>
<evidence type="ECO:0000313" key="1">
    <source>
        <dbReference type="EMBL" id="MPC23848.1"/>
    </source>
</evidence>
<comment type="caution">
    <text evidence="1">The sequence shown here is derived from an EMBL/GenBank/DDBJ whole genome shotgun (WGS) entry which is preliminary data.</text>
</comment>
<name>A0A5B7DR19_PORTR</name>
<dbReference type="AlphaFoldDB" id="A0A5B7DR19"/>
<protein>
    <submittedName>
        <fullName evidence="1">Uncharacterized protein</fullName>
    </submittedName>
</protein>
<dbReference type="EMBL" id="VSRR010001260">
    <property type="protein sequence ID" value="MPC23848.1"/>
    <property type="molecule type" value="Genomic_DNA"/>
</dbReference>
<organism evidence="1 2">
    <name type="scientific">Portunus trituberculatus</name>
    <name type="common">Swimming crab</name>
    <name type="synonym">Neptunus trituberculatus</name>
    <dbReference type="NCBI Taxonomy" id="210409"/>
    <lineage>
        <taxon>Eukaryota</taxon>
        <taxon>Metazoa</taxon>
        <taxon>Ecdysozoa</taxon>
        <taxon>Arthropoda</taxon>
        <taxon>Crustacea</taxon>
        <taxon>Multicrustacea</taxon>
        <taxon>Malacostraca</taxon>
        <taxon>Eumalacostraca</taxon>
        <taxon>Eucarida</taxon>
        <taxon>Decapoda</taxon>
        <taxon>Pleocyemata</taxon>
        <taxon>Brachyura</taxon>
        <taxon>Eubrachyura</taxon>
        <taxon>Portunoidea</taxon>
        <taxon>Portunidae</taxon>
        <taxon>Portuninae</taxon>
        <taxon>Portunus</taxon>
    </lineage>
</organism>
<proteinExistence type="predicted"/>
<sequence length="53" mass="6367">MRFSRGEVVFHRLKIRYKTAIVAEVNKEKLREVSRHFGSLLREQSDLGTFHFF</sequence>
<keyword evidence="2" id="KW-1185">Reference proteome</keyword>
<evidence type="ECO:0000313" key="2">
    <source>
        <dbReference type="Proteomes" id="UP000324222"/>
    </source>
</evidence>